<reference evidence="5 6" key="1">
    <citation type="submission" date="2016-10" db="EMBL/GenBank/DDBJ databases">
        <authorList>
            <person name="de Groot N.N."/>
        </authorList>
    </citation>
    <scope>NUCLEOTIDE SEQUENCE [LARGE SCALE GENOMIC DNA]</scope>
    <source>
        <strain evidence="5 6">DSM 13305</strain>
    </source>
</reference>
<feature type="binding site" evidence="4">
    <location>
        <position position="290"/>
    </location>
    <ligand>
        <name>allantoate</name>
        <dbReference type="ChEBI" id="CHEBI:17536"/>
    </ligand>
</feature>
<dbReference type="NCBIfam" id="NF006771">
    <property type="entry name" value="PRK09290.1-5"/>
    <property type="match status" value="1"/>
</dbReference>
<dbReference type="GO" id="GO:0046872">
    <property type="term" value="F:metal ion binding"/>
    <property type="evidence" value="ECO:0007669"/>
    <property type="project" value="UniProtKB-KW"/>
</dbReference>
<dbReference type="SUPFAM" id="SSF53187">
    <property type="entry name" value="Zn-dependent exopeptidases"/>
    <property type="match status" value="1"/>
</dbReference>
<dbReference type="PIRSF" id="PIRSF001235">
    <property type="entry name" value="Amidase_carbamoylase"/>
    <property type="match status" value="1"/>
</dbReference>
<dbReference type="NCBIfam" id="TIGR01879">
    <property type="entry name" value="hydantase"/>
    <property type="match status" value="1"/>
</dbReference>
<organism evidence="5 6">
    <name type="scientific">Propionispora vibrioides</name>
    <dbReference type="NCBI Taxonomy" id="112903"/>
    <lineage>
        <taxon>Bacteria</taxon>
        <taxon>Bacillati</taxon>
        <taxon>Bacillota</taxon>
        <taxon>Negativicutes</taxon>
        <taxon>Selenomonadales</taxon>
        <taxon>Sporomusaceae</taxon>
        <taxon>Propionispora</taxon>
    </lineage>
</organism>
<dbReference type="AlphaFoldDB" id="A0A1H8WTA4"/>
<feature type="binding site" evidence="4">
    <location>
        <position position="217"/>
    </location>
    <ligand>
        <name>allantoate</name>
        <dbReference type="ChEBI" id="CHEBI:17536"/>
    </ligand>
</feature>
<dbReference type="PANTHER" id="PTHR32494:SF5">
    <property type="entry name" value="ALLANTOATE AMIDOHYDROLASE"/>
    <property type="match status" value="1"/>
</dbReference>
<protein>
    <submittedName>
        <fullName evidence="5">N-carbamoyl-L-amino-acid hydrolase</fullName>
    </submittedName>
</protein>
<feature type="binding site" evidence="3">
    <location>
        <position position="92"/>
    </location>
    <ligand>
        <name>Zn(2+)</name>
        <dbReference type="ChEBI" id="CHEBI:29105"/>
        <label>1</label>
    </ligand>
</feature>
<dbReference type="RefSeq" id="WP_091748546.1">
    <property type="nucleotide sequence ID" value="NZ_FODY01000017.1"/>
</dbReference>
<evidence type="ECO:0000313" key="5">
    <source>
        <dbReference type="EMBL" id="SEP30308.1"/>
    </source>
</evidence>
<dbReference type="InterPro" id="IPR036264">
    <property type="entry name" value="Bact_exopeptidase_dim_dom"/>
</dbReference>
<dbReference type="Pfam" id="PF01546">
    <property type="entry name" value="Peptidase_M20"/>
    <property type="match status" value="1"/>
</dbReference>
<dbReference type="Gene3D" id="3.30.70.360">
    <property type="match status" value="1"/>
</dbReference>
<feature type="binding site" evidence="4">
    <location>
        <position position="277"/>
    </location>
    <ligand>
        <name>allantoate</name>
        <dbReference type="ChEBI" id="CHEBI:17536"/>
    </ligand>
</feature>
<comment type="similarity">
    <text evidence="1">Belongs to the peptidase M20 family.</text>
</comment>
<dbReference type="CDD" id="cd03884">
    <property type="entry name" value="M20_bAS"/>
    <property type="match status" value="1"/>
</dbReference>
<evidence type="ECO:0000256" key="1">
    <source>
        <dbReference type="ARBA" id="ARBA00006153"/>
    </source>
</evidence>
<dbReference type="STRING" id="112903.SAMN04490178_11765"/>
<name>A0A1H8WTA4_9FIRM</name>
<dbReference type="InterPro" id="IPR002933">
    <property type="entry name" value="Peptidase_M20"/>
</dbReference>
<keyword evidence="2 5" id="KW-0378">Hydrolase</keyword>
<feature type="binding site" evidence="3">
    <location>
        <position position="385"/>
    </location>
    <ligand>
        <name>Zn(2+)</name>
        <dbReference type="ChEBI" id="CHEBI:29105"/>
        <label>2</label>
    </ligand>
</feature>
<keyword evidence="3" id="KW-0862">Zinc</keyword>
<comment type="cofactor">
    <cofactor evidence="3">
        <name>Zn(2+)</name>
        <dbReference type="ChEBI" id="CHEBI:29105"/>
    </cofactor>
    <text evidence="3">Binds 2 Zn(2+) ions per subunit.</text>
</comment>
<feature type="binding site" evidence="3">
    <location>
        <position position="127"/>
    </location>
    <ligand>
        <name>Zn(2+)</name>
        <dbReference type="ChEBI" id="CHEBI:29105"/>
        <label>2</label>
    </ligand>
</feature>
<dbReference type="Proteomes" id="UP000198847">
    <property type="component" value="Unassembled WGS sequence"/>
</dbReference>
<feature type="binding site" evidence="3">
    <location>
        <position position="192"/>
    </location>
    <ligand>
        <name>Zn(2+)</name>
        <dbReference type="ChEBI" id="CHEBI:29105"/>
        <label>1</label>
    </ligand>
</feature>
<feature type="binding site" evidence="3">
    <location>
        <position position="92"/>
    </location>
    <ligand>
        <name>Zn(2+)</name>
        <dbReference type="ChEBI" id="CHEBI:29105"/>
        <label>2</label>
    </ligand>
</feature>
<dbReference type="GO" id="GO:0016813">
    <property type="term" value="F:hydrolase activity, acting on carbon-nitrogen (but not peptide) bonds, in linear amidines"/>
    <property type="evidence" value="ECO:0007669"/>
    <property type="project" value="InterPro"/>
</dbReference>
<evidence type="ECO:0000256" key="3">
    <source>
        <dbReference type="PIRSR" id="PIRSR001235-1"/>
    </source>
</evidence>
<dbReference type="EMBL" id="FODY01000017">
    <property type="protein sequence ID" value="SEP30308.1"/>
    <property type="molecule type" value="Genomic_DNA"/>
</dbReference>
<dbReference type="Gene3D" id="3.40.630.10">
    <property type="entry name" value="Zn peptidases"/>
    <property type="match status" value="1"/>
</dbReference>
<dbReference type="InterPro" id="IPR010158">
    <property type="entry name" value="Amidase_Cbmase"/>
</dbReference>
<gene>
    <name evidence="5" type="ORF">SAMN04490178_11765</name>
</gene>
<keyword evidence="6" id="KW-1185">Reference proteome</keyword>
<dbReference type="PANTHER" id="PTHR32494">
    <property type="entry name" value="ALLANTOATE DEIMINASE-RELATED"/>
    <property type="match status" value="1"/>
</dbReference>
<dbReference type="SUPFAM" id="SSF55031">
    <property type="entry name" value="Bacterial exopeptidase dimerisation domain"/>
    <property type="match status" value="1"/>
</dbReference>
<evidence type="ECO:0000256" key="4">
    <source>
        <dbReference type="PIRSR" id="PIRSR001235-2"/>
    </source>
</evidence>
<accession>A0A1H8WTA4</accession>
<keyword evidence="3" id="KW-0479">Metal-binding</keyword>
<sequence length="422" mass="45221">MKGIQIERVQAMIEQLADYGRNADGSITRPSYGPAYLAAQEWLAEVMGQAGMEVTRDAVGNLTGTYAGQEEALPAVMTGSHLDTVPNGGRLDGALGIVAAIECVRSWQEAGWRPLRPVKVLATIEEEGSIFGLGCFGARVMAGEFAGSNPDDLQDKHGRRLSEFLSDQGLPPSALVDAVIDSSRYHSFLELHIEQGEELDLKQKPFALVTDIVGIDRHWITLSGQANHAGTTRMDRRRDALVAAACLIQQVYEAAIASNGGYVATIGTLTVSPGATNVIPGVVELRVETRAADNGRLEAAHTHLAALLEAVGRRYGVKGVISKRHTTPAMQLPEGVLQELRLAVEAAGFPPAEEMPSWAGHDAKILAEHIPSGMIFVPSIKGISHAREEETYWEAAAQGIEVLNQALKRLACQRETLGTGGK</sequence>
<evidence type="ECO:0000256" key="2">
    <source>
        <dbReference type="ARBA" id="ARBA00022801"/>
    </source>
</evidence>
<evidence type="ECO:0000313" key="6">
    <source>
        <dbReference type="Proteomes" id="UP000198847"/>
    </source>
</evidence>
<feature type="binding site" evidence="3">
    <location>
        <position position="81"/>
    </location>
    <ligand>
        <name>Zn(2+)</name>
        <dbReference type="ChEBI" id="CHEBI:29105"/>
        <label>1</label>
    </ligand>
</feature>
<proteinExistence type="inferred from homology"/>
<dbReference type="OrthoDB" id="9808195at2"/>